<reference evidence="2 3" key="1">
    <citation type="journal article" date="2024" name="BMC Genomics">
        <title>Genome assembly of redclaw crayfish (Cherax quadricarinatus) provides insights into its immune adaptation and hypoxia tolerance.</title>
        <authorList>
            <person name="Liu Z."/>
            <person name="Zheng J."/>
            <person name="Li H."/>
            <person name="Fang K."/>
            <person name="Wang S."/>
            <person name="He J."/>
            <person name="Zhou D."/>
            <person name="Weng S."/>
            <person name="Chi M."/>
            <person name="Gu Z."/>
            <person name="He J."/>
            <person name="Li F."/>
            <person name="Wang M."/>
        </authorList>
    </citation>
    <scope>NUCLEOTIDE SEQUENCE [LARGE SCALE GENOMIC DNA]</scope>
    <source>
        <strain evidence="2">ZL_2023a</strain>
    </source>
</reference>
<gene>
    <name evidence="2" type="ORF">OTU49_001773</name>
</gene>
<evidence type="ECO:0000256" key="1">
    <source>
        <dbReference type="SAM" id="MobiDB-lite"/>
    </source>
</evidence>
<comment type="caution">
    <text evidence="2">The sequence shown here is derived from an EMBL/GenBank/DDBJ whole genome shotgun (WGS) entry which is preliminary data.</text>
</comment>
<dbReference type="AlphaFoldDB" id="A0AAW0XEK7"/>
<protein>
    <submittedName>
        <fullName evidence="2">Uncharacterized protein</fullName>
    </submittedName>
</protein>
<feature type="region of interest" description="Disordered" evidence="1">
    <location>
        <begin position="47"/>
        <end position="68"/>
    </location>
</feature>
<evidence type="ECO:0000313" key="2">
    <source>
        <dbReference type="EMBL" id="KAK8742282.1"/>
    </source>
</evidence>
<dbReference type="EMBL" id="JARKIK010000028">
    <property type="protein sequence ID" value="KAK8742282.1"/>
    <property type="molecule type" value="Genomic_DNA"/>
</dbReference>
<feature type="compositionally biased region" description="Low complexity" evidence="1">
    <location>
        <begin position="52"/>
        <end position="64"/>
    </location>
</feature>
<keyword evidence="3" id="KW-1185">Reference proteome</keyword>
<dbReference type="Proteomes" id="UP001445076">
    <property type="component" value="Unassembled WGS sequence"/>
</dbReference>
<evidence type="ECO:0000313" key="3">
    <source>
        <dbReference type="Proteomes" id="UP001445076"/>
    </source>
</evidence>
<accession>A0AAW0XEK7</accession>
<organism evidence="2 3">
    <name type="scientific">Cherax quadricarinatus</name>
    <name type="common">Australian red claw crayfish</name>
    <dbReference type="NCBI Taxonomy" id="27406"/>
    <lineage>
        <taxon>Eukaryota</taxon>
        <taxon>Metazoa</taxon>
        <taxon>Ecdysozoa</taxon>
        <taxon>Arthropoda</taxon>
        <taxon>Crustacea</taxon>
        <taxon>Multicrustacea</taxon>
        <taxon>Malacostraca</taxon>
        <taxon>Eumalacostraca</taxon>
        <taxon>Eucarida</taxon>
        <taxon>Decapoda</taxon>
        <taxon>Pleocyemata</taxon>
        <taxon>Astacidea</taxon>
        <taxon>Parastacoidea</taxon>
        <taxon>Parastacidae</taxon>
        <taxon>Cherax</taxon>
    </lineage>
</organism>
<proteinExistence type="predicted"/>
<name>A0AAW0XEK7_CHEQU</name>
<sequence length="229" mass="25029">MHVFSINLGLALRREDQTLLLGTFLQTSVDLNLAALKDHPAASQIENGFSQSASSPSSTASSPTDPWLLGQSPPDVWEDFSRSPNMAFLHSCQSPPSQTAFSQSLNLKYDPFVSCETTKDQFVFCKTVKDPLHTRDPFVPCKTVNNSDLSKMPEFNCRIPDPFMQLNCVNDPFALNISKDALTCAGNTFSPSLPEKSLNTCPISGCGSSQPVWGNDIFDTLKGKNVKCT</sequence>